<accession>A0A7C5VFI4</accession>
<dbReference type="AlphaFoldDB" id="A0A7C5VFI4"/>
<proteinExistence type="predicted"/>
<dbReference type="EMBL" id="DRXE01000154">
    <property type="protein sequence ID" value="HHM67865.1"/>
    <property type="molecule type" value="Genomic_DNA"/>
</dbReference>
<organism evidence="1">
    <name type="scientific">Thermus caliditerrae</name>
    <dbReference type="NCBI Taxonomy" id="1330700"/>
    <lineage>
        <taxon>Bacteria</taxon>
        <taxon>Thermotogati</taxon>
        <taxon>Deinococcota</taxon>
        <taxon>Deinococci</taxon>
        <taxon>Thermales</taxon>
        <taxon>Thermaceae</taxon>
        <taxon>Thermus</taxon>
    </lineage>
</organism>
<evidence type="ECO:0000313" key="1">
    <source>
        <dbReference type="EMBL" id="HHM67865.1"/>
    </source>
</evidence>
<reference evidence="1" key="1">
    <citation type="journal article" date="2020" name="mSystems">
        <title>Genome- and Community-Level Interaction Insights into Carbon Utilization and Element Cycling Functions of Hydrothermarchaeota in Hydrothermal Sediment.</title>
        <authorList>
            <person name="Zhou Z."/>
            <person name="Liu Y."/>
            <person name="Xu W."/>
            <person name="Pan J."/>
            <person name="Luo Z.H."/>
            <person name="Li M."/>
        </authorList>
    </citation>
    <scope>NUCLEOTIDE SEQUENCE [LARGE SCALE GENOMIC DNA]</scope>
    <source>
        <strain evidence="1">SpSt-1071</strain>
    </source>
</reference>
<gene>
    <name evidence="1" type="ORF">ENM28_03975</name>
</gene>
<name>A0A7C5VFI4_9DEIN</name>
<sequence length="79" mass="8455">MAGVLVRLQGQRGFVHGLLSEPRPGLAEAMLGLAPRMRLVTNGDVREGDLLTGPAGEQYQVTRVWSTDVGLVVELARTA</sequence>
<comment type="caution">
    <text evidence="1">The sequence shown here is derived from an EMBL/GenBank/DDBJ whole genome shotgun (WGS) entry which is preliminary data.</text>
</comment>
<protein>
    <submittedName>
        <fullName evidence="1">Uncharacterized protein</fullName>
    </submittedName>
</protein>